<dbReference type="GO" id="GO:0016929">
    <property type="term" value="F:deSUMOylase activity"/>
    <property type="evidence" value="ECO:0007669"/>
    <property type="project" value="TreeGrafter"/>
</dbReference>
<dbReference type="AlphaFoldDB" id="A0A316ZAV0"/>
<dbReference type="EMBL" id="KZ819291">
    <property type="protein sequence ID" value="PWN98426.1"/>
    <property type="molecule type" value="Genomic_DNA"/>
</dbReference>
<dbReference type="Gene3D" id="3.40.395.10">
    <property type="entry name" value="Adenoviral Proteinase, Chain A"/>
    <property type="match status" value="1"/>
</dbReference>
<feature type="non-terminal residue" evidence="6">
    <location>
        <position position="1"/>
    </location>
</feature>
<dbReference type="SUPFAM" id="SSF54001">
    <property type="entry name" value="Cysteine proteinases"/>
    <property type="match status" value="1"/>
</dbReference>
<evidence type="ECO:0000313" key="6">
    <source>
        <dbReference type="EMBL" id="PWN98426.1"/>
    </source>
</evidence>
<evidence type="ECO:0000256" key="4">
    <source>
        <dbReference type="ARBA" id="ARBA00022807"/>
    </source>
</evidence>
<dbReference type="OrthoDB" id="1939479at2759"/>
<dbReference type="PANTHER" id="PTHR12606">
    <property type="entry name" value="SENTRIN/SUMO-SPECIFIC PROTEASE"/>
    <property type="match status" value="1"/>
</dbReference>
<protein>
    <submittedName>
        <fullName evidence="6">Cysteine proteinase</fullName>
    </submittedName>
</protein>
<dbReference type="InterPro" id="IPR003653">
    <property type="entry name" value="Peptidase_C48_C"/>
</dbReference>
<dbReference type="PANTHER" id="PTHR12606:SF141">
    <property type="entry name" value="GH15225P-RELATED"/>
    <property type="match status" value="1"/>
</dbReference>
<evidence type="ECO:0000259" key="5">
    <source>
        <dbReference type="PROSITE" id="PS50600"/>
    </source>
</evidence>
<name>A0A316ZAV0_9BASI</name>
<dbReference type="GO" id="GO:0005634">
    <property type="term" value="C:nucleus"/>
    <property type="evidence" value="ECO:0007669"/>
    <property type="project" value="TreeGrafter"/>
</dbReference>
<reference evidence="6 7" key="1">
    <citation type="journal article" date="2018" name="Mol. Biol. Evol.">
        <title>Broad Genomic Sampling Reveals a Smut Pathogenic Ancestry of the Fungal Clade Ustilaginomycotina.</title>
        <authorList>
            <person name="Kijpornyongpan T."/>
            <person name="Mondo S.J."/>
            <person name="Barry K."/>
            <person name="Sandor L."/>
            <person name="Lee J."/>
            <person name="Lipzen A."/>
            <person name="Pangilinan J."/>
            <person name="LaButti K."/>
            <person name="Hainaut M."/>
            <person name="Henrissat B."/>
            <person name="Grigoriev I.V."/>
            <person name="Spatafora J.W."/>
            <person name="Aime M.C."/>
        </authorList>
    </citation>
    <scope>NUCLEOTIDE SEQUENCE [LARGE SCALE GENOMIC DNA]</scope>
    <source>
        <strain evidence="6 7">MCA 4186</strain>
    </source>
</reference>
<dbReference type="InterPro" id="IPR038765">
    <property type="entry name" value="Papain-like_cys_pep_sf"/>
</dbReference>
<proteinExistence type="inferred from homology"/>
<feature type="domain" description="Ubiquitin-like protease family profile" evidence="5">
    <location>
        <begin position="26"/>
        <end position="212"/>
    </location>
</feature>
<sequence>ALTPEQQAVVQQALRDRGFKKAITGAEATHRNIQRLQPGKWLDDEVINFHMNTFANANGDEVKAAKLAARRARQAYGYWNVHAFITGMYTRIEEGGHKAVARWTKKVGDVFVKDRLLFPINRGQSHWVCACINLRERRFEFYDSMAGGSWEREAAEHLSDWLVSEWRAKKAAAHGGRELDVSGWQRYTCRTNPQQRNGYDCGVFSVLMIEQLSRRDPKNIPYFRQRMIYEISSEYRARPSVFSADPASHLPAAQLLDY</sequence>
<keyword evidence="2" id="KW-0645">Protease</keyword>
<evidence type="ECO:0000256" key="3">
    <source>
        <dbReference type="ARBA" id="ARBA00022801"/>
    </source>
</evidence>
<dbReference type="RefSeq" id="XP_025598705.1">
    <property type="nucleotide sequence ID" value="XM_025740187.1"/>
</dbReference>
<accession>A0A316ZAV0</accession>
<gene>
    <name evidence="6" type="ORF">FA09DRAFT_296963</name>
</gene>
<keyword evidence="4" id="KW-0788">Thiol protease</keyword>
<dbReference type="Pfam" id="PF02902">
    <property type="entry name" value="Peptidase_C48"/>
    <property type="match status" value="1"/>
</dbReference>
<comment type="similarity">
    <text evidence="1">Belongs to the peptidase C48 family.</text>
</comment>
<dbReference type="PROSITE" id="PS50600">
    <property type="entry name" value="ULP_PROTEASE"/>
    <property type="match status" value="1"/>
</dbReference>
<keyword evidence="7" id="KW-1185">Reference proteome</keyword>
<evidence type="ECO:0000313" key="7">
    <source>
        <dbReference type="Proteomes" id="UP000245946"/>
    </source>
</evidence>
<evidence type="ECO:0000256" key="2">
    <source>
        <dbReference type="ARBA" id="ARBA00022670"/>
    </source>
</evidence>
<organism evidence="6 7">
    <name type="scientific">Tilletiopsis washingtonensis</name>
    <dbReference type="NCBI Taxonomy" id="58919"/>
    <lineage>
        <taxon>Eukaryota</taxon>
        <taxon>Fungi</taxon>
        <taxon>Dikarya</taxon>
        <taxon>Basidiomycota</taxon>
        <taxon>Ustilaginomycotina</taxon>
        <taxon>Exobasidiomycetes</taxon>
        <taxon>Entylomatales</taxon>
        <taxon>Entylomatales incertae sedis</taxon>
        <taxon>Tilletiopsis</taxon>
    </lineage>
</organism>
<dbReference type="GO" id="GO:0006508">
    <property type="term" value="P:proteolysis"/>
    <property type="evidence" value="ECO:0007669"/>
    <property type="project" value="UniProtKB-KW"/>
</dbReference>
<dbReference type="STRING" id="58919.A0A316ZAV0"/>
<keyword evidence="3" id="KW-0378">Hydrolase</keyword>
<dbReference type="Proteomes" id="UP000245946">
    <property type="component" value="Unassembled WGS sequence"/>
</dbReference>
<dbReference type="GeneID" id="37267733"/>
<dbReference type="GO" id="GO:0016926">
    <property type="term" value="P:protein desumoylation"/>
    <property type="evidence" value="ECO:0007669"/>
    <property type="project" value="TreeGrafter"/>
</dbReference>
<evidence type="ECO:0000256" key="1">
    <source>
        <dbReference type="ARBA" id="ARBA00005234"/>
    </source>
</evidence>